<evidence type="ECO:0000313" key="2">
    <source>
        <dbReference type="EMBL" id="NLF53920.1"/>
    </source>
</evidence>
<dbReference type="OrthoDB" id="9180744at2"/>
<proteinExistence type="predicted"/>
<gene>
    <name evidence="2" type="ORF">GX576_05900</name>
</gene>
<accession>A0A7X7R796</accession>
<dbReference type="RefSeq" id="WP_068808970.1">
    <property type="nucleotide sequence ID" value="NZ_MBFM01000005.1"/>
</dbReference>
<evidence type="ECO:0000256" key="1">
    <source>
        <dbReference type="SAM" id="SignalP"/>
    </source>
</evidence>
<dbReference type="InterPro" id="IPR021647">
    <property type="entry name" value="CusF_Ec"/>
</dbReference>
<organism evidence="2 3">
    <name type="scientific">Thauera phenolivorans</name>
    <dbReference type="NCBI Taxonomy" id="1792543"/>
    <lineage>
        <taxon>Bacteria</taxon>
        <taxon>Pseudomonadati</taxon>
        <taxon>Pseudomonadota</taxon>
        <taxon>Betaproteobacteria</taxon>
        <taxon>Rhodocyclales</taxon>
        <taxon>Zoogloeaceae</taxon>
        <taxon>Thauera</taxon>
    </lineage>
</organism>
<name>A0A7X7R796_9RHOO</name>
<dbReference type="Proteomes" id="UP000536534">
    <property type="component" value="Unassembled WGS sequence"/>
</dbReference>
<sequence length="113" mass="11516">MKNTLIATALVALLGSAAPVAFAQADHDAHHAGASAPAEASLAEGTVKKIDKSAGKLTIAHGPLESLGMPAMTMVFRAAEPDMLDQVKAGDKIRFAVERVGGALTVTSLEPAQ</sequence>
<dbReference type="InterPro" id="IPR042230">
    <property type="entry name" value="CusF_sf"/>
</dbReference>
<feature type="signal peptide" evidence="1">
    <location>
        <begin position="1"/>
        <end position="23"/>
    </location>
</feature>
<comment type="caution">
    <text evidence="2">The sequence shown here is derived from an EMBL/GenBank/DDBJ whole genome shotgun (WGS) entry which is preliminary data.</text>
</comment>
<dbReference type="Gene3D" id="2.40.50.320">
    <property type="entry name" value="Copper binding periplasmic protein CusF"/>
    <property type="match status" value="1"/>
</dbReference>
<protein>
    <submittedName>
        <fullName evidence="2">Copper-binding protein</fullName>
    </submittedName>
</protein>
<keyword evidence="1" id="KW-0732">Signal</keyword>
<reference evidence="2 3" key="1">
    <citation type="journal article" date="2020" name="Biotechnol. Biofuels">
        <title>New insights from the biogas microbiome by comprehensive genome-resolved metagenomics of nearly 1600 species originating from multiple anaerobic digesters.</title>
        <authorList>
            <person name="Campanaro S."/>
            <person name="Treu L."/>
            <person name="Rodriguez-R L.M."/>
            <person name="Kovalovszki A."/>
            <person name="Ziels R.M."/>
            <person name="Maus I."/>
            <person name="Zhu X."/>
            <person name="Kougias P.G."/>
            <person name="Basile A."/>
            <person name="Luo G."/>
            <person name="Schluter A."/>
            <person name="Konstantinidis K.T."/>
            <person name="Angelidaki I."/>
        </authorList>
    </citation>
    <scope>NUCLEOTIDE SEQUENCE [LARGE SCALE GENOMIC DNA]</scope>
    <source>
        <strain evidence="2">AS06rmzACSIP_256</strain>
    </source>
</reference>
<evidence type="ECO:0000313" key="3">
    <source>
        <dbReference type="Proteomes" id="UP000536534"/>
    </source>
</evidence>
<dbReference type="AlphaFoldDB" id="A0A7X7R796"/>
<feature type="chain" id="PRO_5031252516" evidence="1">
    <location>
        <begin position="24"/>
        <end position="113"/>
    </location>
</feature>
<dbReference type="Pfam" id="PF11604">
    <property type="entry name" value="CusF_Ec"/>
    <property type="match status" value="1"/>
</dbReference>
<dbReference type="EMBL" id="JAAYYV010000156">
    <property type="protein sequence ID" value="NLF53920.1"/>
    <property type="molecule type" value="Genomic_DNA"/>
</dbReference>